<feature type="chain" id="PRO_5038962651" description="Endonuclease/exonuclease/phosphatase domain-containing protein" evidence="1">
    <location>
        <begin position="26"/>
        <end position="417"/>
    </location>
</feature>
<keyword evidence="1" id="KW-0732">Signal</keyword>
<sequence length="417" mass="44451">MRVIIRAVLTASVAAILAGSSIAPASAFTRLTEGQSHLRTDMTSTSNPAGTPAFAAASKLRIATFNTSLNREYAGALASDLSTPQNAQGRAVAEIVQRSAPDILLVNEFDYDAKGESAGYFRTNYLAVGQNGQDGIDYPYVYAAPSNTGVPSGADLDRDGTVGGPADALGYGDFEGQYGMVLYSRYPILTGQVRTLQNFLWADMPDSRLPTDFYSPLKRKVLRLPSKSQWDVPVQVGDAVIHVIAAHPTPPVFDGPEKRNQRRNHDEIRLINDYVTGGKAAKYIYDDAGKRGGLAKGEKFVVLGDLNSDPARGDSDPVAITSLLGNKLLRDVKPASPSVTGDPIPGQPVTENVNTADFGRGALGMLRVDYVLPSRNLLPEAAGVFWPGPGSPGNLLVSGWPSASSDHRLVWVDVKAP</sequence>
<evidence type="ECO:0000313" key="4">
    <source>
        <dbReference type="Proteomes" id="UP000523000"/>
    </source>
</evidence>
<dbReference type="GO" id="GO:0003824">
    <property type="term" value="F:catalytic activity"/>
    <property type="evidence" value="ECO:0007669"/>
    <property type="project" value="InterPro"/>
</dbReference>
<dbReference type="EMBL" id="JACHVS010000001">
    <property type="protein sequence ID" value="MBB2995054.1"/>
    <property type="molecule type" value="Genomic_DNA"/>
</dbReference>
<dbReference type="SUPFAM" id="SSF56219">
    <property type="entry name" value="DNase I-like"/>
    <property type="match status" value="1"/>
</dbReference>
<feature type="signal peptide" evidence="1">
    <location>
        <begin position="1"/>
        <end position="25"/>
    </location>
</feature>
<evidence type="ECO:0000256" key="1">
    <source>
        <dbReference type="SAM" id="SignalP"/>
    </source>
</evidence>
<organism evidence="3 4">
    <name type="scientific">Paeniglutamicibacter cryotolerans</name>
    <dbReference type="NCBI Taxonomy" id="670079"/>
    <lineage>
        <taxon>Bacteria</taxon>
        <taxon>Bacillati</taxon>
        <taxon>Actinomycetota</taxon>
        <taxon>Actinomycetes</taxon>
        <taxon>Micrococcales</taxon>
        <taxon>Micrococcaceae</taxon>
        <taxon>Paeniglutamicibacter</taxon>
    </lineage>
</organism>
<dbReference type="Proteomes" id="UP000523000">
    <property type="component" value="Unassembled WGS sequence"/>
</dbReference>
<dbReference type="InterPro" id="IPR005135">
    <property type="entry name" value="Endo/exonuclease/phosphatase"/>
</dbReference>
<dbReference type="Pfam" id="PF03372">
    <property type="entry name" value="Exo_endo_phos"/>
    <property type="match status" value="1"/>
</dbReference>
<name>A0A839QJY2_9MICC</name>
<comment type="caution">
    <text evidence="3">The sequence shown here is derived from an EMBL/GenBank/DDBJ whole genome shotgun (WGS) entry which is preliminary data.</text>
</comment>
<proteinExistence type="predicted"/>
<gene>
    <name evidence="3" type="ORF">E9229_001245</name>
</gene>
<dbReference type="RefSeq" id="WP_312855612.1">
    <property type="nucleotide sequence ID" value="NZ_BAABGK010000113.1"/>
</dbReference>
<dbReference type="AlphaFoldDB" id="A0A839QJY2"/>
<keyword evidence="4" id="KW-1185">Reference proteome</keyword>
<evidence type="ECO:0000259" key="2">
    <source>
        <dbReference type="Pfam" id="PF03372"/>
    </source>
</evidence>
<feature type="domain" description="Endonuclease/exonuclease/phosphatase" evidence="2">
    <location>
        <begin position="64"/>
        <end position="407"/>
    </location>
</feature>
<protein>
    <recommendedName>
        <fullName evidence="2">Endonuclease/exonuclease/phosphatase domain-containing protein</fullName>
    </recommendedName>
</protein>
<dbReference type="Gene3D" id="3.60.10.10">
    <property type="entry name" value="Endonuclease/exonuclease/phosphatase"/>
    <property type="match status" value="1"/>
</dbReference>
<accession>A0A839QJY2</accession>
<evidence type="ECO:0000313" key="3">
    <source>
        <dbReference type="EMBL" id="MBB2995054.1"/>
    </source>
</evidence>
<reference evidence="3 4" key="1">
    <citation type="submission" date="2020-08" db="EMBL/GenBank/DDBJ databases">
        <title>Sequencing the genomes of 1000 actinobacteria strains.</title>
        <authorList>
            <person name="Klenk H.-P."/>
        </authorList>
    </citation>
    <scope>NUCLEOTIDE SEQUENCE [LARGE SCALE GENOMIC DNA]</scope>
    <source>
        <strain evidence="3 4">DSM 22826</strain>
    </source>
</reference>
<dbReference type="InterPro" id="IPR036691">
    <property type="entry name" value="Endo/exonu/phosph_ase_sf"/>
</dbReference>